<dbReference type="InterPro" id="IPR036908">
    <property type="entry name" value="RlpA-like_sf"/>
</dbReference>
<feature type="chain" id="PRO_5041327742" evidence="2">
    <location>
        <begin position="25"/>
        <end position="223"/>
    </location>
</feature>
<dbReference type="Gene3D" id="2.60.40.760">
    <property type="entry name" value="Expansin, cellulose-binding-like domain"/>
    <property type="match status" value="1"/>
</dbReference>
<accession>A0AA39YI79</accession>
<dbReference type="PANTHER" id="PTHR31836">
    <property type="match status" value="1"/>
</dbReference>
<proteinExistence type="predicted"/>
<keyword evidence="1 2" id="KW-0732">Signal</keyword>
<feature type="signal peptide" evidence="2">
    <location>
        <begin position="1"/>
        <end position="24"/>
    </location>
</feature>
<evidence type="ECO:0000313" key="4">
    <source>
        <dbReference type="Proteomes" id="UP001174936"/>
    </source>
</evidence>
<dbReference type="EMBL" id="JAULSV010000002">
    <property type="protein sequence ID" value="KAK0652420.1"/>
    <property type="molecule type" value="Genomic_DNA"/>
</dbReference>
<gene>
    <name evidence="3" type="ORF">B0T16DRAFT_406149</name>
</gene>
<dbReference type="InterPro" id="IPR051477">
    <property type="entry name" value="Expansin_CellWall"/>
</dbReference>
<keyword evidence="4" id="KW-1185">Reference proteome</keyword>
<evidence type="ECO:0000256" key="1">
    <source>
        <dbReference type="ARBA" id="ARBA00022729"/>
    </source>
</evidence>
<dbReference type="AlphaFoldDB" id="A0AA39YI79"/>
<evidence type="ECO:0000313" key="3">
    <source>
        <dbReference type="EMBL" id="KAK0652420.1"/>
    </source>
</evidence>
<organism evidence="3 4">
    <name type="scientific">Cercophora newfieldiana</name>
    <dbReference type="NCBI Taxonomy" id="92897"/>
    <lineage>
        <taxon>Eukaryota</taxon>
        <taxon>Fungi</taxon>
        <taxon>Dikarya</taxon>
        <taxon>Ascomycota</taxon>
        <taxon>Pezizomycotina</taxon>
        <taxon>Sordariomycetes</taxon>
        <taxon>Sordariomycetidae</taxon>
        <taxon>Sordariales</taxon>
        <taxon>Lasiosphaeriaceae</taxon>
        <taxon>Cercophora</taxon>
    </lineage>
</organism>
<dbReference type="SUPFAM" id="SSF49590">
    <property type="entry name" value="PHL pollen allergen"/>
    <property type="match status" value="1"/>
</dbReference>
<dbReference type="Gene3D" id="2.40.40.10">
    <property type="entry name" value="RlpA-like domain"/>
    <property type="match status" value="1"/>
</dbReference>
<reference evidence="3" key="1">
    <citation type="submission" date="2023-06" db="EMBL/GenBank/DDBJ databases">
        <title>Genome-scale phylogeny and comparative genomics of the fungal order Sordariales.</title>
        <authorList>
            <consortium name="Lawrence Berkeley National Laboratory"/>
            <person name="Hensen N."/>
            <person name="Bonometti L."/>
            <person name="Westerberg I."/>
            <person name="Brannstrom I.O."/>
            <person name="Guillou S."/>
            <person name="Cros-Aarteil S."/>
            <person name="Calhoun S."/>
            <person name="Haridas S."/>
            <person name="Kuo A."/>
            <person name="Mondo S."/>
            <person name="Pangilinan J."/>
            <person name="Riley R."/>
            <person name="Labutti K."/>
            <person name="Andreopoulos B."/>
            <person name="Lipzen A."/>
            <person name="Chen C."/>
            <person name="Yanf M."/>
            <person name="Daum C."/>
            <person name="Ng V."/>
            <person name="Clum A."/>
            <person name="Steindorff A."/>
            <person name="Ohm R."/>
            <person name="Martin F."/>
            <person name="Silar P."/>
            <person name="Natvig D."/>
            <person name="Lalanne C."/>
            <person name="Gautier V."/>
            <person name="Ament-Velasquez S.L."/>
            <person name="Kruys A."/>
            <person name="Hutchinson M.I."/>
            <person name="Powell A.J."/>
            <person name="Barry K."/>
            <person name="Miller A.N."/>
            <person name="Grigoriev I.V."/>
            <person name="Debuchy R."/>
            <person name="Gladieux P."/>
            <person name="Thoren M.H."/>
            <person name="Johannesson H."/>
        </authorList>
    </citation>
    <scope>NUCLEOTIDE SEQUENCE</scope>
    <source>
        <strain evidence="3">SMH2532-1</strain>
    </source>
</reference>
<dbReference type="NCBIfam" id="NF041144">
    <property type="entry name" value="expansin_EXLX1"/>
    <property type="match status" value="1"/>
</dbReference>
<comment type="caution">
    <text evidence="3">The sequence shown here is derived from an EMBL/GenBank/DDBJ whole genome shotgun (WGS) entry which is preliminary data.</text>
</comment>
<dbReference type="SUPFAM" id="SSF50685">
    <property type="entry name" value="Barwin-like endoglucanases"/>
    <property type="match status" value="1"/>
</dbReference>
<dbReference type="Proteomes" id="UP001174936">
    <property type="component" value="Unassembled WGS sequence"/>
</dbReference>
<dbReference type="CDD" id="cd22272">
    <property type="entry name" value="DPBB_EXLX1-like"/>
    <property type="match status" value="1"/>
</dbReference>
<evidence type="ECO:0000256" key="2">
    <source>
        <dbReference type="SAM" id="SignalP"/>
    </source>
</evidence>
<dbReference type="InterPro" id="IPR036749">
    <property type="entry name" value="Expansin_CBD_sf"/>
</dbReference>
<name>A0AA39YI79_9PEZI</name>
<dbReference type="PANTHER" id="PTHR31836:SF21">
    <property type="entry name" value="EXPANSIN-LIKE PROTEIN 7"/>
    <property type="match status" value="1"/>
</dbReference>
<protein>
    <submittedName>
        <fullName evidence="3">RlpA-like double-psi beta-barrel-protein domain-containing protein-containing protein</fullName>
    </submittedName>
</protein>
<dbReference type="InterPro" id="IPR049818">
    <property type="entry name" value="Expansin_EXLX1-like"/>
</dbReference>
<sequence>MFATNNFVSIASLLALAALPSVLAVNGNATYYGGNLSGGNCMFSSYSLPSGIYGTALAGPNWNSAAQCGTCVRVTGPQGNYIKAMVVDQCPGCYANHLDLFQNAFAQLSPLQAGIIQISWEIIPCGITTPLTLRSKDGASQWWFSLQALNANYPITGLEVSTNGGSTWQSTTRRDYNYFEKSSGGGFGTQTVTVRVSCANGAKVTVQNVNVNAGSVTQASGNC</sequence>